<gene>
    <name evidence="8" type="ORF">ACFSUL_10350</name>
</gene>
<dbReference type="InterPro" id="IPR002104">
    <property type="entry name" value="Integrase_catalytic"/>
</dbReference>
<comment type="similarity">
    <text evidence="1">Belongs to the 'phage' integrase family.</text>
</comment>
<evidence type="ECO:0000256" key="4">
    <source>
        <dbReference type="ARBA" id="ARBA00023172"/>
    </source>
</evidence>
<dbReference type="RefSeq" id="WP_377935095.1">
    <property type="nucleotide sequence ID" value="NZ_JBHUMF010000025.1"/>
</dbReference>
<evidence type="ECO:0000313" key="8">
    <source>
        <dbReference type="EMBL" id="MFD2681145.1"/>
    </source>
</evidence>
<dbReference type="PANTHER" id="PTHR30349:SF41">
    <property type="entry name" value="INTEGRASE_RECOMBINASE PROTEIN MJ0367-RELATED"/>
    <property type="match status" value="1"/>
</dbReference>
<dbReference type="SUPFAM" id="SSF56349">
    <property type="entry name" value="DNA breaking-rejoining enzymes"/>
    <property type="match status" value="1"/>
</dbReference>
<evidence type="ECO:0000259" key="6">
    <source>
        <dbReference type="PROSITE" id="PS51898"/>
    </source>
</evidence>
<keyword evidence="4" id="KW-0233">DNA recombination</keyword>
<dbReference type="Gene3D" id="1.10.150.130">
    <property type="match status" value="1"/>
</dbReference>
<dbReference type="PROSITE" id="PS51898">
    <property type="entry name" value="TYR_RECOMBINASE"/>
    <property type="match status" value="1"/>
</dbReference>
<dbReference type="InterPro" id="IPR013762">
    <property type="entry name" value="Integrase-like_cat_sf"/>
</dbReference>
<dbReference type="Pfam" id="PF02899">
    <property type="entry name" value="Phage_int_SAM_1"/>
    <property type="match status" value="1"/>
</dbReference>
<dbReference type="Gene3D" id="1.10.443.10">
    <property type="entry name" value="Intergrase catalytic core"/>
    <property type="match status" value="1"/>
</dbReference>
<evidence type="ECO:0000256" key="5">
    <source>
        <dbReference type="PROSITE-ProRule" id="PRU01248"/>
    </source>
</evidence>
<dbReference type="Proteomes" id="UP001597506">
    <property type="component" value="Unassembled WGS sequence"/>
</dbReference>
<keyword evidence="2" id="KW-0229">DNA integration</keyword>
<dbReference type="InterPro" id="IPR004107">
    <property type="entry name" value="Integrase_SAM-like_N"/>
</dbReference>
<dbReference type="InterPro" id="IPR011010">
    <property type="entry name" value="DNA_brk_join_enz"/>
</dbReference>
<dbReference type="InterPro" id="IPR044068">
    <property type="entry name" value="CB"/>
</dbReference>
<evidence type="ECO:0000259" key="7">
    <source>
        <dbReference type="PROSITE" id="PS51900"/>
    </source>
</evidence>
<dbReference type="InterPro" id="IPR050090">
    <property type="entry name" value="Tyrosine_recombinase_XerCD"/>
</dbReference>
<dbReference type="Pfam" id="PF00589">
    <property type="entry name" value="Phage_integrase"/>
    <property type="match status" value="1"/>
</dbReference>
<accession>A0ABW5RS94</accession>
<dbReference type="InterPro" id="IPR010998">
    <property type="entry name" value="Integrase_recombinase_N"/>
</dbReference>
<evidence type="ECO:0000256" key="3">
    <source>
        <dbReference type="ARBA" id="ARBA00023125"/>
    </source>
</evidence>
<dbReference type="PROSITE" id="PS51900">
    <property type="entry name" value="CB"/>
    <property type="match status" value="1"/>
</dbReference>
<dbReference type="EMBL" id="JBHUMF010000025">
    <property type="protein sequence ID" value="MFD2681145.1"/>
    <property type="molecule type" value="Genomic_DNA"/>
</dbReference>
<feature type="domain" description="Core-binding (CB)" evidence="7">
    <location>
        <begin position="1"/>
        <end position="87"/>
    </location>
</feature>
<dbReference type="PANTHER" id="PTHR30349">
    <property type="entry name" value="PHAGE INTEGRASE-RELATED"/>
    <property type="match status" value="1"/>
</dbReference>
<sequence length="304" mass="35750">MLLKYAIGDFIQEKQFNNLSNYTITTYRRNLTEFQNYCLNEKVINVNDITRVLVKSYLNYVREEKNNKVSTLNNKIRSLKSFFNFLIDEEILEIDNPMKKIKQVKEEINIPIPTEEQITKIIRYYERYTRKSPFVGIRNRHIIITLISVGIRRSELATLKWSNVNFIQNTISVFGKKRKLVSSPMSNKLKNEMAAYKVFCEQYFGKLPEYVFCTNKGKQMSIEGITTIFKRLAKIMDFDTRLSAHSFRHVFTKQALQSGLDVASLKAMLHHENSAMVFRYANMWGTALHELNEKHNPLNNFDID</sequence>
<reference evidence="9" key="1">
    <citation type="journal article" date="2019" name="Int. J. Syst. Evol. Microbiol.">
        <title>The Global Catalogue of Microorganisms (GCM) 10K type strain sequencing project: providing services to taxonomists for standard genome sequencing and annotation.</title>
        <authorList>
            <consortium name="The Broad Institute Genomics Platform"/>
            <consortium name="The Broad Institute Genome Sequencing Center for Infectious Disease"/>
            <person name="Wu L."/>
            <person name="Ma J."/>
        </authorList>
    </citation>
    <scope>NUCLEOTIDE SEQUENCE [LARGE SCALE GENOMIC DNA]</scope>
    <source>
        <strain evidence="9">KCTC 3913</strain>
    </source>
</reference>
<protein>
    <submittedName>
        <fullName evidence="8">Tyrosine-type recombinase/integrase</fullName>
    </submittedName>
</protein>
<evidence type="ECO:0000256" key="1">
    <source>
        <dbReference type="ARBA" id="ARBA00008857"/>
    </source>
</evidence>
<comment type="caution">
    <text evidence="8">The sequence shown here is derived from an EMBL/GenBank/DDBJ whole genome shotgun (WGS) entry which is preliminary data.</text>
</comment>
<name>A0ABW5RS94_9BACI</name>
<dbReference type="CDD" id="cd00397">
    <property type="entry name" value="DNA_BRE_C"/>
    <property type="match status" value="1"/>
</dbReference>
<evidence type="ECO:0000256" key="2">
    <source>
        <dbReference type="ARBA" id="ARBA00022908"/>
    </source>
</evidence>
<proteinExistence type="inferred from homology"/>
<feature type="domain" description="Tyr recombinase" evidence="6">
    <location>
        <begin position="108"/>
        <end position="296"/>
    </location>
</feature>
<evidence type="ECO:0000313" key="9">
    <source>
        <dbReference type="Proteomes" id="UP001597506"/>
    </source>
</evidence>
<keyword evidence="3 5" id="KW-0238">DNA-binding</keyword>
<keyword evidence="9" id="KW-1185">Reference proteome</keyword>
<organism evidence="8 9">
    <name type="scientific">Bacillus seohaeanensis</name>
    <dbReference type="NCBI Taxonomy" id="284580"/>
    <lineage>
        <taxon>Bacteria</taxon>
        <taxon>Bacillati</taxon>
        <taxon>Bacillota</taxon>
        <taxon>Bacilli</taxon>
        <taxon>Bacillales</taxon>
        <taxon>Bacillaceae</taxon>
        <taxon>Bacillus</taxon>
    </lineage>
</organism>